<dbReference type="InterPro" id="IPR003609">
    <property type="entry name" value="Pan_app"/>
</dbReference>
<feature type="chain" id="PRO_5025059510" description="Apple domain-containing protein" evidence="2">
    <location>
        <begin position="22"/>
        <end position="370"/>
    </location>
</feature>
<organism evidence="4 5">
    <name type="scientific">Aspergillus bertholletiae</name>
    <dbReference type="NCBI Taxonomy" id="1226010"/>
    <lineage>
        <taxon>Eukaryota</taxon>
        <taxon>Fungi</taxon>
        <taxon>Dikarya</taxon>
        <taxon>Ascomycota</taxon>
        <taxon>Pezizomycotina</taxon>
        <taxon>Eurotiomycetes</taxon>
        <taxon>Eurotiomycetidae</taxon>
        <taxon>Eurotiales</taxon>
        <taxon>Aspergillaceae</taxon>
        <taxon>Aspergillus</taxon>
        <taxon>Aspergillus subgen. Circumdati</taxon>
    </lineage>
</organism>
<protein>
    <recommendedName>
        <fullName evidence="3">Apple domain-containing protein</fullName>
    </recommendedName>
</protein>
<feature type="signal peptide" evidence="2">
    <location>
        <begin position="1"/>
        <end position="21"/>
    </location>
</feature>
<accession>A0A5N7B0R7</accession>
<dbReference type="AlphaFoldDB" id="A0A5N7B0R7"/>
<proteinExistence type="predicted"/>
<dbReference type="EMBL" id="ML736277">
    <property type="protein sequence ID" value="KAE8374728.1"/>
    <property type="molecule type" value="Genomic_DNA"/>
</dbReference>
<keyword evidence="5" id="KW-1185">Reference proteome</keyword>
<feature type="domain" description="Apple" evidence="3">
    <location>
        <begin position="320"/>
        <end position="351"/>
    </location>
</feature>
<evidence type="ECO:0000259" key="3">
    <source>
        <dbReference type="Pfam" id="PF00024"/>
    </source>
</evidence>
<dbReference type="SUPFAM" id="SSF57414">
    <property type="entry name" value="Hairpin loop containing domain-like"/>
    <property type="match status" value="1"/>
</dbReference>
<evidence type="ECO:0000256" key="1">
    <source>
        <dbReference type="SAM" id="Coils"/>
    </source>
</evidence>
<gene>
    <name evidence="4" type="ORF">BDV26DRAFT_300053</name>
</gene>
<feature type="coiled-coil region" evidence="1">
    <location>
        <begin position="155"/>
        <end position="217"/>
    </location>
</feature>
<reference evidence="4 5" key="1">
    <citation type="submission" date="2019-04" db="EMBL/GenBank/DDBJ databases">
        <title>Friends and foes A comparative genomics studyof 23 Aspergillus species from section Flavi.</title>
        <authorList>
            <consortium name="DOE Joint Genome Institute"/>
            <person name="Kjaerbolling I."/>
            <person name="Vesth T."/>
            <person name="Frisvad J.C."/>
            <person name="Nybo J.L."/>
            <person name="Theobald S."/>
            <person name="Kildgaard S."/>
            <person name="Isbrandt T."/>
            <person name="Kuo A."/>
            <person name="Sato A."/>
            <person name="Lyhne E.K."/>
            <person name="Kogle M.E."/>
            <person name="Wiebenga A."/>
            <person name="Kun R.S."/>
            <person name="Lubbers R.J."/>
            <person name="Makela M.R."/>
            <person name="Barry K."/>
            <person name="Chovatia M."/>
            <person name="Clum A."/>
            <person name="Daum C."/>
            <person name="Haridas S."/>
            <person name="He G."/>
            <person name="LaButti K."/>
            <person name="Lipzen A."/>
            <person name="Mondo S."/>
            <person name="Riley R."/>
            <person name="Salamov A."/>
            <person name="Simmons B.A."/>
            <person name="Magnuson J.K."/>
            <person name="Henrissat B."/>
            <person name="Mortensen U.H."/>
            <person name="Larsen T.O."/>
            <person name="Devries R.P."/>
            <person name="Grigoriev I.V."/>
            <person name="Machida M."/>
            <person name="Baker S.E."/>
            <person name="Andersen M.R."/>
        </authorList>
    </citation>
    <scope>NUCLEOTIDE SEQUENCE [LARGE SCALE GENOMIC DNA]</scope>
    <source>
        <strain evidence="4 5">IBT 29228</strain>
    </source>
</reference>
<keyword evidence="1" id="KW-0175">Coiled coil</keyword>
<dbReference type="Pfam" id="PF00024">
    <property type="entry name" value="PAN_1"/>
    <property type="match status" value="1"/>
</dbReference>
<evidence type="ECO:0000256" key="2">
    <source>
        <dbReference type="SAM" id="SignalP"/>
    </source>
</evidence>
<name>A0A5N7B0R7_9EURO</name>
<keyword evidence="2" id="KW-0732">Signal</keyword>
<dbReference type="OrthoDB" id="4462933at2759"/>
<evidence type="ECO:0000313" key="4">
    <source>
        <dbReference type="EMBL" id="KAE8374728.1"/>
    </source>
</evidence>
<evidence type="ECO:0000313" key="5">
    <source>
        <dbReference type="Proteomes" id="UP000326198"/>
    </source>
</evidence>
<dbReference type="Gene3D" id="3.50.4.10">
    <property type="entry name" value="Hepatocyte Growth Factor"/>
    <property type="match status" value="1"/>
</dbReference>
<sequence>MLGPPILLLLPFLAYVPYVMGDREYDRICPTGDGLVTLPSGNKIRYLCDDCLIDPAAQSRFAETIEQCADFCNTEDCKATMWSSGNCFLSKLTYTGPSTGSTKGCIWMTSQTCFDSKDDCTTCLHDKEECERQKRKCEDALAICKPGDDECEKKARKCRNDLNTCEDEKNEAKKKERKCQDALASCKPGDDECEKKARKCRNDLDTCEDERSKVEKKERRCQSDLLDCQDGRTEAERKERKCQGDLNDSRSKAGDLQQSVDQCADALDKCKKSESSWGTTEGEIKCKSGSLTTATLNGNKWLTLCGFIINDVKGGVQGLNLKQCVESCSQDDKCRAITYDDHGGVCYLARKFKTGDMRYSNYYHTVLRLT</sequence>
<dbReference type="Proteomes" id="UP000326198">
    <property type="component" value="Unassembled WGS sequence"/>
</dbReference>